<evidence type="ECO:0000256" key="8">
    <source>
        <dbReference type="ARBA" id="ARBA00022676"/>
    </source>
</evidence>
<organism evidence="13 14">
    <name type="scientific">Veillonella absiana</name>
    <dbReference type="NCBI Taxonomy" id="3079305"/>
    <lineage>
        <taxon>Bacteria</taxon>
        <taxon>Bacillati</taxon>
        <taxon>Bacillota</taxon>
        <taxon>Negativicutes</taxon>
        <taxon>Veillonellales</taxon>
        <taxon>Veillonellaceae</taxon>
        <taxon>Veillonella</taxon>
    </lineage>
</organism>
<evidence type="ECO:0000313" key="14">
    <source>
        <dbReference type="Proteomes" id="UP001272515"/>
    </source>
</evidence>
<comment type="function">
    <text evidence="2 11">Catalyzes a salvage reaction resulting in the formation of AMP, that is energically less costly than de novo synthesis.</text>
</comment>
<dbReference type="InterPro" id="IPR005764">
    <property type="entry name" value="Ade_phspho_trans"/>
</dbReference>
<dbReference type="PANTHER" id="PTHR32315">
    <property type="entry name" value="ADENINE PHOSPHORIBOSYLTRANSFERASE"/>
    <property type="match status" value="1"/>
</dbReference>
<evidence type="ECO:0000256" key="9">
    <source>
        <dbReference type="ARBA" id="ARBA00022679"/>
    </source>
</evidence>
<keyword evidence="9 11" id="KW-0808">Transferase</keyword>
<proteinExistence type="inferred from homology"/>
<comment type="similarity">
    <text evidence="5 11">Belongs to the purine/pyrimidine phosphoribosyltransferase family.</text>
</comment>
<evidence type="ECO:0000256" key="3">
    <source>
        <dbReference type="ARBA" id="ARBA00004496"/>
    </source>
</evidence>
<dbReference type="Proteomes" id="UP001272515">
    <property type="component" value="Unassembled WGS sequence"/>
</dbReference>
<name>A0ABU3Z863_9FIRM</name>
<dbReference type="NCBIfam" id="TIGR01090">
    <property type="entry name" value="apt"/>
    <property type="match status" value="1"/>
</dbReference>
<gene>
    <name evidence="11" type="primary">apt</name>
    <name evidence="13" type="ORF">RVY80_04445</name>
</gene>
<dbReference type="NCBIfam" id="NF002634">
    <property type="entry name" value="PRK02304.1-3"/>
    <property type="match status" value="1"/>
</dbReference>
<accession>A0ABU3Z863</accession>
<comment type="subunit">
    <text evidence="11">Homodimer.</text>
</comment>
<dbReference type="PANTHER" id="PTHR32315:SF3">
    <property type="entry name" value="ADENINE PHOSPHORIBOSYLTRANSFERASE"/>
    <property type="match status" value="1"/>
</dbReference>
<evidence type="ECO:0000256" key="6">
    <source>
        <dbReference type="ARBA" id="ARBA00011893"/>
    </source>
</evidence>
<comment type="caution">
    <text evidence="13">The sequence shown here is derived from an EMBL/GenBank/DDBJ whole genome shotgun (WGS) entry which is preliminary data.</text>
</comment>
<evidence type="ECO:0000259" key="12">
    <source>
        <dbReference type="Pfam" id="PF00156"/>
    </source>
</evidence>
<evidence type="ECO:0000256" key="4">
    <source>
        <dbReference type="ARBA" id="ARBA00004659"/>
    </source>
</evidence>
<feature type="domain" description="Phosphoribosyltransferase" evidence="12">
    <location>
        <begin position="40"/>
        <end position="154"/>
    </location>
</feature>
<protein>
    <recommendedName>
        <fullName evidence="6 11">Adenine phosphoribosyltransferase</fullName>
        <shortName evidence="11">APRT</shortName>
        <ecNumber evidence="6 11">2.4.2.7</ecNumber>
    </recommendedName>
</protein>
<comment type="subcellular location">
    <subcellularLocation>
        <location evidence="3 11">Cytoplasm</location>
    </subcellularLocation>
</comment>
<evidence type="ECO:0000256" key="10">
    <source>
        <dbReference type="ARBA" id="ARBA00022726"/>
    </source>
</evidence>
<dbReference type="CDD" id="cd06223">
    <property type="entry name" value="PRTases_typeI"/>
    <property type="match status" value="1"/>
</dbReference>
<dbReference type="Pfam" id="PF00156">
    <property type="entry name" value="Pribosyltran"/>
    <property type="match status" value="1"/>
</dbReference>
<dbReference type="InterPro" id="IPR050054">
    <property type="entry name" value="UPRTase/APRTase"/>
</dbReference>
<keyword evidence="8 11" id="KW-0328">Glycosyltransferase</keyword>
<dbReference type="InterPro" id="IPR000836">
    <property type="entry name" value="PRTase_dom"/>
</dbReference>
<dbReference type="RefSeq" id="WP_317329784.1">
    <property type="nucleotide sequence ID" value="NZ_JAWJZA010000002.1"/>
</dbReference>
<evidence type="ECO:0000256" key="1">
    <source>
        <dbReference type="ARBA" id="ARBA00000868"/>
    </source>
</evidence>
<dbReference type="EC" id="2.4.2.7" evidence="6 11"/>
<comment type="pathway">
    <text evidence="4 11">Purine metabolism; AMP biosynthesis via salvage pathway; AMP from adenine: step 1/1.</text>
</comment>
<evidence type="ECO:0000256" key="11">
    <source>
        <dbReference type="HAMAP-Rule" id="MF_00004"/>
    </source>
</evidence>
<keyword evidence="10 11" id="KW-0660">Purine salvage</keyword>
<sequence length="176" mass="19327">MNQVEQDQIKSLIRSIPDFPEAGVVFRDITTALKDAEGLRIIMDDFVERYKDKHIDYVLGADARGFIFGAALAYAIGAGFVPARKPGKLPAETVSVSYDLEYGSNSIEVHKDAFTKGDNVLVIDDLLATGGTAKAMTELVEALGAHVYELAFMIELADLGGRDILKEYDVYSQLKY</sequence>
<dbReference type="SUPFAM" id="SSF53271">
    <property type="entry name" value="PRTase-like"/>
    <property type="match status" value="1"/>
</dbReference>
<dbReference type="InterPro" id="IPR029057">
    <property type="entry name" value="PRTase-like"/>
</dbReference>
<evidence type="ECO:0000256" key="5">
    <source>
        <dbReference type="ARBA" id="ARBA00008391"/>
    </source>
</evidence>
<keyword evidence="14" id="KW-1185">Reference proteome</keyword>
<dbReference type="Gene3D" id="3.40.50.2020">
    <property type="match status" value="1"/>
</dbReference>
<dbReference type="NCBIfam" id="NF002636">
    <property type="entry name" value="PRK02304.1-5"/>
    <property type="match status" value="1"/>
</dbReference>
<comment type="catalytic activity">
    <reaction evidence="1 11">
        <text>AMP + diphosphate = 5-phospho-alpha-D-ribose 1-diphosphate + adenine</text>
        <dbReference type="Rhea" id="RHEA:16609"/>
        <dbReference type="ChEBI" id="CHEBI:16708"/>
        <dbReference type="ChEBI" id="CHEBI:33019"/>
        <dbReference type="ChEBI" id="CHEBI:58017"/>
        <dbReference type="ChEBI" id="CHEBI:456215"/>
        <dbReference type="EC" id="2.4.2.7"/>
    </reaction>
</comment>
<dbReference type="GO" id="GO:0003999">
    <property type="term" value="F:adenine phosphoribosyltransferase activity"/>
    <property type="evidence" value="ECO:0007669"/>
    <property type="project" value="UniProtKB-EC"/>
</dbReference>
<dbReference type="HAMAP" id="MF_00004">
    <property type="entry name" value="Aden_phosphoribosyltr"/>
    <property type="match status" value="1"/>
</dbReference>
<reference evidence="13 14" key="1">
    <citation type="submission" date="2023-10" db="EMBL/GenBank/DDBJ databases">
        <title>Veillonella sp. nov., isolated from a pig farm feces dump.</title>
        <authorList>
            <person name="Chang Y.-H."/>
        </authorList>
    </citation>
    <scope>NUCLEOTIDE SEQUENCE [LARGE SCALE GENOMIC DNA]</scope>
    <source>
        <strain evidence="13 14">YH-vei2233</strain>
    </source>
</reference>
<evidence type="ECO:0000256" key="7">
    <source>
        <dbReference type="ARBA" id="ARBA00022490"/>
    </source>
</evidence>
<evidence type="ECO:0000256" key="2">
    <source>
        <dbReference type="ARBA" id="ARBA00003968"/>
    </source>
</evidence>
<evidence type="ECO:0000313" key="13">
    <source>
        <dbReference type="EMBL" id="MDV5088098.1"/>
    </source>
</evidence>
<dbReference type="EMBL" id="JAWJZB010000004">
    <property type="protein sequence ID" value="MDV5088098.1"/>
    <property type="molecule type" value="Genomic_DNA"/>
</dbReference>
<keyword evidence="7 11" id="KW-0963">Cytoplasm</keyword>